<evidence type="ECO:0000313" key="2">
    <source>
        <dbReference type="Proteomes" id="UP001301216"/>
    </source>
</evidence>
<dbReference type="RefSeq" id="WP_265985878.1">
    <property type="nucleotide sequence ID" value="NZ_JAPHAV010000009.1"/>
</dbReference>
<reference evidence="1 2" key="1">
    <citation type="submission" date="2022-11" db="EMBL/GenBank/DDBJ databases">
        <title>Brucella sp. YY2X, whole genome shotgun sequencing project.</title>
        <authorList>
            <person name="Yang Y."/>
        </authorList>
    </citation>
    <scope>NUCLEOTIDE SEQUENCE [LARGE SCALE GENOMIC DNA]</scope>
    <source>
        <strain evidence="1 2">YY2X</strain>
    </source>
</reference>
<evidence type="ECO:0008006" key="3">
    <source>
        <dbReference type="Google" id="ProtNLM"/>
    </source>
</evidence>
<dbReference type="Proteomes" id="UP001301216">
    <property type="component" value="Unassembled WGS sequence"/>
</dbReference>
<accession>A0ABT3QRP0</accession>
<comment type="caution">
    <text evidence="1">The sequence shown here is derived from an EMBL/GenBank/DDBJ whole genome shotgun (WGS) entry which is preliminary data.</text>
</comment>
<evidence type="ECO:0000313" key="1">
    <source>
        <dbReference type="EMBL" id="MCX2698195.1"/>
    </source>
</evidence>
<proteinExistence type="predicted"/>
<protein>
    <recommendedName>
        <fullName evidence="3">Transposase</fullName>
    </recommendedName>
</protein>
<dbReference type="EMBL" id="JAPHAV010000009">
    <property type="protein sequence ID" value="MCX2698195.1"/>
    <property type="molecule type" value="Genomic_DNA"/>
</dbReference>
<gene>
    <name evidence="1" type="ORF">OPR82_15725</name>
</gene>
<keyword evidence="2" id="KW-1185">Reference proteome</keyword>
<sequence>MQNTVANVILTSRDTIQNHMELGNVTGSKLKTFKAPQRRIRSRTVQRTENCALSQHFDGRYIDEHSGFDRQLTRQASRHTRGAMPMQGAYPMYSHMRSF</sequence>
<organism evidence="1 2">
    <name type="scientific">Ochrobactrum chromiisoli</name>
    <dbReference type="NCBI Taxonomy" id="2993941"/>
    <lineage>
        <taxon>Bacteria</taxon>
        <taxon>Pseudomonadati</taxon>
        <taxon>Pseudomonadota</taxon>
        <taxon>Alphaproteobacteria</taxon>
        <taxon>Hyphomicrobiales</taxon>
        <taxon>Brucellaceae</taxon>
        <taxon>Brucella/Ochrobactrum group</taxon>
        <taxon>Ochrobactrum</taxon>
    </lineage>
</organism>
<name>A0ABT3QRP0_9HYPH</name>